<name>A0A2S6I7C0_9BACT</name>
<dbReference type="PANTHER" id="PTHR42970">
    <property type="entry name" value="PECTATE LYASE C-RELATED"/>
    <property type="match status" value="1"/>
</dbReference>
<dbReference type="InterPro" id="IPR012334">
    <property type="entry name" value="Pectin_lyas_fold"/>
</dbReference>
<dbReference type="GO" id="GO:0016829">
    <property type="term" value="F:lyase activity"/>
    <property type="evidence" value="ECO:0007669"/>
    <property type="project" value="UniProtKB-KW"/>
</dbReference>
<dbReference type="AlphaFoldDB" id="A0A2S6I7C0"/>
<sequence>MIARAKFAAGNRLFQVLIDHAMTNYTLQQSRRCRLIGFFLLALTVCTAQQTSSEGTDGGSPALTRYRRVIVTAGGDRAAGGSGWKNEQPAFPTAEGYGKYAKGGRGGAVFAVTNLRDNGPGSLRAAVEAAGPRTIVFRVSGNIELESPLTIRHPYITIAGQTAPGAGICLKNYPLNVSADHVIVRYLRIRPGDVSGAEYDAVSSRYTKHVILDHLSASWSVDEAVSVYHCDSITVQWSLIAESMFQSNHAKGNHGYGGIWGANYSSYHHNLLAHHTSRNPRMASGSGHTDHRNNVIYNWGFNSCYGGEASQQGNDALNFSTINLVNNYYKPGPATRTGAVSYRIANPSARGEDDTGQWYIAGNVVEGYPRVSEDNWDGGVQTEIPFDRIRMDEPWPAMPIGEESAEAAYASVLDSAGAILPTRDVIDRRIVEEVKGGYATYEGASYRREYDLADADATSGIIDSQEDVGGWPELAGEDAPEDTDEDGMPDEWENAHGLDPQYPDDRNTVAADGYTMLETYLNALR</sequence>
<evidence type="ECO:0000313" key="4">
    <source>
        <dbReference type="EMBL" id="PPK87367.1"/>
    </source>
</evidence>
<dbReference type="EMBL" id="PTJC01000005">
    <property type="protein sequence ID" value="PPK87367.1"/>
    <property type="molecule type" value="Genomic_DNA"/>
</dbReference>
<comment type="caution">
    <text evidence="4">The sequence shown here is derived from an EMBL/GenBank/DDBJ whole genome shotgun (WGS) entry which is preliminary data.</text>
</comment>
<dbReference type="Proteomes" id="UP000237662">
    <property type="component" value="Unassembled WGS sequence"/>
</dbReference>
<feature type="compositionally biased region" description="Acidic residues" evidence="3">
    <location>
        <begin position="475"/>
        <end position="492"/>
    </location>
</feature>
<evidence type="ECO:0000256" key="2">
    <source>
        <dbReference type="ARBA" id="ARBA00023180"/>
    </source>
</evidence>
<keyword evidence="2" id="KW-0325">Glycoprotein</keyword>
<evidence type="ECO:0000256" key="3">
    <source>
        <dbReference type="SAM" id="MobiDB-lite"/>
    </source>
</evidence>
<keyword evidence="4" id="KW-0456">Lyase</keyword>
<proteinExistence type="predicted"/>
<accession>A0A2S6I7C0</accession>
<keyword evidence="1" id="KW-0479">Metal-binding</keyword>
<gene>
    <name evidence="4" type="ORF">CLV84_0307</name>
</gene>
<keyword evidence="5" id="KW-1185">Reference proteome</keyword>
<evidence type="ECO:0000313" key="5">
    <source>
        <dbReference type="Proteomes" id="UP000237662"/>
    </source>
</evidence>
<dbReference type="InterPro" id="IPR052063">
    <property type="entry name" value="Polysaccharide_Lyase_1"/>
</dbReference>
<reference evidence="4 5" key="1">
    <citation type="submission" date="2018-02" db="EMBL/GenBank/DDBJ databases">
        <title>Genomic Encyclopedia of Archaeal and Bacterial Type Strains, Phase II (KMG-II): from individual species to whole genera.</title>
        <authorList>
            <person name="Goeker M."/>
        </authorList>
    </citation>
    <scope>NUCLEOTIDE SEQUENCE [LARGE SCALE GENOMIC DNA]</scope>
    <source>
        <strain evidence="4 5">DSM 29526</strain>
    </source>
</reference>
<dbReference type="PANTHER" id="PTHR42970:SF1">
    <property type="entry name" value="PECTATE LYASE C-RELATED"/>
    <property type="match status" value="1"/>
</dbReference>
<protein>
    <submittedName>
        <fullName evidence="4">Pectate lyase</fullName>
    </submittedName>
</protein>
<dbReference type="GO" id="GO:0046872">
    <property type="term" value="F:metal ion binding"/>
    <property type="evidence" value="ECO:0007669"/>
    <property type="project" value="UniProtKB-KW"/>
</dbReference>
<evidence type="ECO:0000256" key="1">
    <source>
        <dbReference type="ARBA" id="ARBA00022723"/>
    </source>
</evidence>
<dbReference type="SUPFAM" id="SSF51126">
    <property type="entry name" value="Pectin lyase-like"/>
    <property type="match status" value="1"/>
</dbReference>
<feature type="region of interest" description="Disordered" evidence="3">
    <location>
        <begin position="463"/>
        <end position="504"/>
    </location>
</feature>
<organism evidence="4 5">
    <name type="scientific">Neolewinella xylanilytica</name>
    <dbReference type="NCBI Taxonomy" id="1514080"/>
    <lineage>
        <taxon>Bacteria</taxon>
        <taxon>Pseudomonadati</taxon>
        <taxon>Bacteroidota</taxon>
        <taxon>Saprospiria</taxon>
        <taxon>Saprospirales</taxon>
        <taxon>Lewinellaceae</taxon>
        <taxon>Neolewinella</taxon>
    </lineage>
</organism>
<dbReference type="InterPro" id="IPR011050">
    <property type="entry name" value="Pectin_lyase_fold/virulence"/>
</dbReference>
<dbReference type="Gene3D" id="2.160.20.10">
    <property type="entry name" value="Single-stranded right-handed beta-helix, Pectin lyase-like"/>
    <property type="match status" value="1"/>
</dbReference>